<name>A0ABP1CGF9_9APHY</name>
<keyword evidence="2" id="KW-1185">Reference proteome</keyword>
<reference evidence="2" key="1">
    <citation type="submission" date="2024-04" db="EMBL/GenBank/DDBJ databases">
        <authorList>
            <person name="Shaw F."/>
            <person name="Minotto A."/>
        </authorList>
    </citation>
    <scope>NUCLEOTIDE SEQUENCE [LARGE SCALE GENOMIC DNA]</scope>
</reference>
<organism evidence="1 2">
    <name type="scientific">Somion occarium</name>
    <dbReference type="NCBI Taxonomy" id="3059160"/>
    <lineage>
        <taxon>Eukaryota</taxon>
        <taxon>Fungi</taxon>
        <taxon>Dikarya</taxon>
        <taxon>Basidiomycota</taxon>
        <taxon>Agaricomycotina</taxon>
        <taxon>Agaricomycetes</taxon>
        <taxon>Polyporales</taxon>
        <taxon>Cerrenaceae</taxon>
        <taxon>Somion</taxon>
    </lineage>
</organism>
<proteinExistence type="predicted"/>
<accession>A0ABP1CGF9</accession>
<gene>
    <name evidence="1" type="ORF">GFSPODELE1_LOCUS455</name>
</gene>
<sequence>MASMYNVTRIEFGGRYLIARTECGVRVISQLFLHHKVFRLHPQDNHKRGKIFLSPRTPHRYTNVFVYQLKPAIVQISLISSIDHLIRSKSHNPVPAN</sequence>
<dbReference type="EMBL" id="OZ037944">
    <property type="protein sequence ID" value="CAL1694775.1"/>
    <property type="molecule type" value="Genomic_DNA"/>
</dbReference>
<protein>
    <submittedName>
        <fullName evidence="1">Uncharacterized protein</fullName>
    </submittedName>
</protein>
<evidence type="ECO:0000313" key="1">
    <source>
        <dbReference type="EMBL" id="CAL1694775.1"/>
    </source>
</evidence>
<dbReference type="Proteomes" id="UP001497453">
    <property type="component" value="Chromosome 1"/>
</dbReference>
<evidence type="ECO:0000313" key="2">
    <source>
        <dbReference type="Proteomes" id="UP001497453"/>
    </source>
</evidence>